<dbReference type="EMBL" id="VLJS01000124">
    <property type="protein sequence ID" value="TWH02747.1"/>
    <property type="molecule type" value="Genomic_DNA"/>
</dbReference>
<feature type="domain" description="SH3b" evidence="1">
    <location>
        <begin position="8"/>
        <end position="64"/>
    </location>
</feature>
<comment type="caution">
    <text evidence="2">The sequence shown here is derived from an EMBL/GenBank/DDBJ whole genome shotgun (WGS) entry which is preliminary data.</text>
</comment>
<proteinExistence type="predicted"/>
<keyword evidence="3" id="KW-1185">Reference proteome</keyword>
<dbReference type="Gene3D" id="2.30.30.40">
    <property type="entry name" value="SH3 Domains"/>
    <property type="match status" value="1"/>
</dbReference>
<dbReference type="OrthoDB" id="9798982at2"/>
<gene>
    <name evidence="2" type="ORF">L613_000900000280</name>
</gene>
<organism evidence="2 3">
    <name type="scientific">Pseudoxanthomonas taiwanensis J19</name>
    <dbReference type="NCBI Taxonomy" id="935569"/>
    <lineage>
        <taxon>Bacteria</taxon>
        <taxon>Pseudomonadati</taxon>
        <taxon>Pseudomonadota</taxon>
        <taxon>Gammaproteobacteria</taxon>
        <taxon>Lysobacterales</taxon>
        <taxon>Lysobacteraceae</taxon>
        <taxon>Pseudoxanthomonas</taxon>
    </lineage>
</organism>
<evidence type="ECO:0000313" key="3">
    <source>
        <dbReference type="Proteomes" id="UP000321583"/>
    </source>
</evidence>
<dbReference type="RefSeq" id="WP_084220859.1">
    <property type="nucleotide sequence ID" value="NZ_VLJS01000124.1"/>
</dbReference>
<dbReference type="Gene3D" id="3.90.1720.10">
    <property type="entry name" value="endopeptidase domain like (from Nostoc punctiforme)"/>
    <property type="match status" value="1"/>
</dbReference>
<name>A0A562CZ37_9GAMM</name>
<sequence>MKYVVRASELNLRSSPRVVSTNRIGLLPRGHEVELLEKAAAPWWKIRTRLDGTPVEGYVSSAYLVAGPEKAPPEAVAKKLVEVHLQTSQPVTRGRDGGRAFALNEAGAPRRDARTPAARAAQLLEIVHWLRVDRSARYLRKGSSTFCNIYSYDYCFLAGAYLPRVWWTATAISALNSGRSVAVVYDQTVRELNANSLHDWLPEFGPQFGWRREFDLDALQAAANAGAVCLVSGKNANSESPGHICPVVPEKGTRQADRRNGRVHAPLQSNAGRENFQFGTPRWWTSATFRSTSFWIHD</sequence>
<reference evidence="2 3" key="1">
    <citation type="submission" date="2019-07" db="EMBL/GenBank/DDBJ databases">
        <title>Genome sequencing of lignin-degrading bacterial isolates.</title>
        <authorList>
            <person name="Gladden J."/>
        </authorList>
    </citation>
    <scope>NUCLEOTIDE SEQUENCE [LARGE SCALE GENOMIC DNA]</scope>
    <source>
        <strain evidence="2 3">J19</strain>
    </source>
</reference>
<dbReference type="Proteomes" id="UP000321583">
    <property type="component" value="Unassembled WGS sequence"/>
</dbReference>
<dbReference type="InterPro" id="IPR003646">
    <property type="entry name" value="SH3-like_bac-type"/>
</dbReference>
<protein>
    <submittedName>
        <fullName evidence="2">SH3 domain-containing protein</fullName>
    </submittedName>
</protein>
<accession>A0A562CZ37</accession>
<dbReference type="AlphaFoldDB" id="A0A562CZ37"/>
<dbReference type="Pfam" id="PF08239">
    <property type="entry name" value="SH3_3"/>
    <property type="match status" value="1"/>
</dbReference>
<evidence type="ECO:0000313" key="2">
    <source>
        <dbReference type="EMBL" id="TWH02747.1"/>
    </source>
</evidence>
<evidence type="ECO:0000259" key="1">
    <source>
        <dbReference type="Pfam" id="PF08239"/>
    </source>
</evidence>